<dbReference type="EMBL" id="LDRT01000017">
    <property type="protein sequence ID" value="KTR96203.1"/>
    <property type="molecule type" value="Genomic_DNA"/>
</dbReference>
<comment type="caution">
    <text evidence="5">The sequence shown here is derived from an EMBL/GenBank/DDBJ whole genome shotgun (WGS) entry which is preliminary data.</text>
</comment>
<dbReference type="GO" id="GO:0000976">
    <property type="term" value="F:transcription cis-regulatory region binding"/>
    <property type="evidence" value="ECO:0007669"/>
    <property type="project" value="TreeGrafter"/>
</dbReference>
<keyword evidence="3" id="KW-0804">Transcription</keyword>
<evidence type="ECO:0000313" key="5">
    <source>
        <dbReference type="EMBL" id="KTR96203.1"/>
    </source>
</evidence>
<evidence type="ECO:0000256" key="1">
    <source>
        <dbReference type="ARBA" id="ARBA00023015"/>
    </source>
</evidence>
<dbReference type="GO" id="GO:0003700">
    <property type="term" value="F:DNA-binding transcription factor activity"/>
    <property type="evidence" value="ECO:0007669"/>
    <property type="project" value="TreeGrafter"/>
</dbReference>
<feature type="domain" description="HTH lacI-type" evidence="4">
    <location>
        <begin position="8"/>
        <end position="62"/>
    </location>
</feature>
<name>A0A147F0B7_MICTE</name>
<dbReference type="InterPro" id="IPR000843">
    <property type="entry name" value="HTH_LacI"/>
</dbReference>
<proteinExistence type="predicted"/>
<accession>A0A147F0B7</accession>
<dbReference type="InterPro" id="IPR010982">
    <property type="entry name" value="Lambda_DNA-bd_dom_sf"/>
</dbReference>
<dbReference type="PROSITE" id="PS50932">
    <property type="entry name" value="HTH_LACI_2"/>
    <property type="match status" value="1"/>
</dbReference>
<dbReference type="InterPro" id="IPR028082">
    <property type="entry name" value="Peripla_BP_I"/>
</dbReference>
<dbReference type="PANTHER" id="PTHR30146">
    <property type="entry name" value="LACI-RELATED TRANSCRIPTIONAL REPRESSOR"/>
    <property type="match status" value="1"/>
</dbReference>
<dbReference type="SMART" id="SM00354">
    <property type="entry name" value="HTH_LACI"/>
    <property type="match status" value="1"/>
</dbReference>
<dbReference type="CDD" id="cd01392">
    <property type="entry name" value="HTH_LacI"/>
    <property type="match status" value="1"/>
</dbReference>
<protein>
    <submittedName>
        <fullName evidence="5">Transcriptional regulator</fullName>
    </submittedName>
</protein>
<organism evidence="5 6">
    <name type="scientific">Microbacterium testaceum</name>
    <name type="common">Aureobacterium testaceum</name>
    <name type="synonym">Brevibacterium testaceum</name>
    <dbReference type="NCBI Taxonomy" id="2033"/>
    <lineage>
        <taxon>Bacteria</taxon>
        <taxon>Bacillati</taxon>
        <taxon>Actinomycetota</taxon>
        <taxon>Actinomycetes</taxon>
        <taxon>Micrococcales</taxon>
        <taxon>Microbacteriaceae</taxon>
        <taxon>Microbacterium</taxon>
    </lineage>
</organism>
<dbReference type="PATRIC" id="fig|2033.6.peg.1183"/>
<sequence length="342" mass="36110">MSLDRHVPGIVDVAAKAGVSLSTVSRVLSGRIRVSDELRAKVEAAVAELGYRPNAAAQSLVSGRRSTVAVFARNTIRYGYAATLQGIEEAARAAGYVVVIAVVESGDPDDISRSVNNALSHPLAGAIVIEFDKVGVATLAALPSTLPVVAAAGARRASGSTPHAFLDDAAGGYEATRYLLSLGHTTVHHLAIPATKPRSGRAWGWRKALQEAGAPIPPVVQASYSPTSGYDSAQKLTSDRSITALLCGNDELAIGAARAFQEVGRQVPQDISIVGFDDQPFARMWMPALTTVRQDFVDLGRRTFGLLEEWLTEDRHPADSAVTPTLVVRESSAAPPRQRGTA</sequence>
<dbReference type="Pfam" id="PF13377">
    <property type="entry name" value="Peripla_BP_3"/>
    <property type="match status" value="1"/>
</dbReference>
<evidence type="ECO:0000256" key="2">
    <source>
        <dbReference type="ARBA" id="ARBA00023125"/>
    </source>
</evidence>
<dbReference type="Proteomes" id="UP000075025">
    <property type="component" value="Unassembled WGS sequence"/>
</dbReference>
<evidence type="ECO:0000259" key="4">
    <source>
        <dbReference type="PROSITE" id="PS50932"/>
    </source>
</evidence>
<dbReference type="SUPFAM" id="SSF53822">
    <property type="entry name" value="Periplasmic binding protein-like I"/>
    <property type="match status" value="1"/>
</dbReference>
<dbReference type="Pfam" id="PF00356">
    <property type="entry name" value="LacI"/>
    <property type="match status" value="1"/>
</dbReference>
<evidence type="ECO:0000313" key="6">
    <source>
        <dbReference type="Proteomes" id="UP000075025"/>
    </source>
</evidence>
<dbReference type="CDD" id="cd01574">
    <property type="entry name" value="PBP1_LacI"/>
    <property type="match status" value="1"/>
</dbReference>
<keyword evidence="2" id="KW-0238">DNA-binding</keyword>
<gene>
    <name evidence="5" type="ORF">NS220_03165</name>
</gene>
<dbReference type="PANTHER" id="PTHR30146:SF153">
    <property type="entry name" value="LACTOSE OPERON REPRESSOR"/>
    <property type="match status" value="1"/>
</dbReference>
<dbReference type="OrthoDB" id="9785139at2"/>
<dbReference type="InterPro" id="IPR046335">
    <property type="entry name" value="LacI/GalR-like_sensor"/>
</dbReference>
<keyword evidence="1" id="KW-0805">Transcription regulation</keyword>
<dbReference type="Gene3D" id="3.40.50.2300">
    <property type="match status" value="2"/>
</dbReference>
<dbReference type="PROSITE" id="PS00356">
    <property type="entry name" value="HTH_LACI_1"/>
    <property type="match status" value="1"/>
</dbReference>
<reference evidence="5 6" key="1">
    <citation type="journal article" date="2016" name="Front. Microbiol.">
        <title>Genomic Resource of Rice Seed Associated Bacteria.</title>
        <authorList>
            <person name="Midha S."/>
            <person name="Bansal K."/>
            <person name="Sharma S."/>
            <person name="Kumar N."/>
            <person name="Patil P.P."/>
            <person name="Chaudhry V."/>
            <person name="Patil P.B."/>
        </authorList>
    </citation>
    <scope>NUCLEOTIDE SEQUENCE [LARGE SCALE GENOMIC DNA]</scope>
    <source>
        <strain evidence="5 6">NS220</strain>
    </source>
</reference>
<dbReference type="Gene3D" id="1.10.260.40">
    <property type="entry name" value="lambda repressor-like DNA-binding domains"/>
    <property type="match status" value="1"/>
</dbReference>
<dbReference type="AlphaFoldDB" id="A0A147F0B7"/>
<dbReference type="SUPFAM" id="SSF47413">
    <property type="entry name" value="lambda repressor-like DNA-binding domains"/>
    <property type="match status" value="1"/>
</dbReference>
<evidence type="ECO:0000256" key="3">
    <source>
        <dbReference type="ARBA" id="ARBA00023163"/>
    </source>
</evidence>
<dbReference type="RefSeq" id="WP_058622653.1">
    <property type="nucleotide sequence ID" value="NZ_LDRT01000017.1"/>
</dbReference>